<dbReference type="SUPFAM" id="SSF52266">
    <property type="entry name" value="SGNH hydrolase"/>
    <property type="match status" value="1"/>
</dbReference>
<dbReference type="OMA" id="ANTCKII"/>
<protein>
    <submittedName>
        <fullName evidence="2">Uncharacterized protein</fullName>
    </submittedName>
</protein>
<dbReference type="RefSeq" id="XP_030837447.1">
    <property type="nucleotide sequence ID" value="XM_030981587.1"/>
</dbReference>
<evidence type="ECO:0000313" key="3">
    <source>
        <dbReference type="Proteomes" id="UP000007110"/>
    </source>
</evidence>
<sequence>MYSVQDTPKDTLFYFADPAAWIIGDSIVYWAARRVQQEGSGDLGCGAPVAWHGRRDLDLGQSKEYLSSLFTGEGSIQSHIIQHVGTNDLESESKSAFSSELKRFFEYVSGQGSIIIWSDILPRFRYREFSDEQQGLVDCKRRSLNRATSNVITSNTVRHMNQSSELLSRPNEMPVSLRDKHGPGGFPRCGG</sequence>
<reference evidence="3" key="1">
    <citation type="submission" date="2015-02" db="EMBL/GenBank/DDBJ databases">
        <title>Genome sequencing for Strongylocentrotus purpuratus.</title>
        <authorList>
            <person name="Murali S."/>
            <person name="Liu Y."/>
            <person name="Vee V."/>
            <person name="English A."/>
            <person name="Wang M."/>
            <person name="Skinner E."/>
            <person name="Han Y."/>
            <person name="Muzny D.M."/>
            <person name="Worley K.C."/>
            <person name="Gibbs R.A."/>
        </authorList>
    </citation>
    <scope>NUCLEOTIDE SEQUENCE</scope>
</reference>
<name>A0A7M7SWZ6_STRPU</name>
<organism evidence="2 3">
    <name type="scientific">Strongylocentrotus purpuratus</name>
    <name type="common">Purple sea urchin</name>
    <dbReference type="NCBI Taxonomy" id="7668"/>
    <lineage>
        <taxon>Eukaryota</taxon>
        <taxon>Metazoa</taxon>
        <taxon>Echinodermata</taxon>
        <taxon>Eleutherozoa</taxon>
        <taxon>Echinozoa</taxon>
        <taxon>Echinoidea</taxon>
        <taxon>Euechinoidea</taxon>
        <taxon>Echinacea</taxon>
        <taxon>Camarodonta</taxon>
        <taxon>Echinidea</taxon>
        <taxon>Strongylocentrotidae</taxon>
        <taxon>Strongylocentrotus</taxon>
    </lineage>
</organism>
<dbReference type="Proteomes" id="UP000007110">
    <property type="component" value="Unassembled WGS sequence"/>
</dbReference>
<dbReference type="EnsemblMetazoa" id="XM_030981587">
    <property type="protein sequence ID" value="XP_030837447"/>
    <property type="gene ID" value="LOC115922561"/>
</dbReference>
<accession>A0A7M7SWZ6</accession>
<feature type="region of interest" description="Disordered" evidence="1">
    <location>
        <begin position="166"/>
        <end position="191"/>
    </location>
</feature>
<proteinExistence type="predicted"/>
<evidence type="ECO:0000313" key="2">
    <source>
        <dbReference type="EnsemblMetazoa" id="XP_030837447"/>
    </source>
</evidence>
<dbReference type="GeneID" id="115922561"/>
<keyword evidence="3" id="KW-1185">Reference proteome</keyword>
<evidence type="ECO:0000256" key="1">
    <source>
        <dbReference type="SAM" id="MobiDB-lite"/>
    </source>
</evidence>
<dbReference type="KEGG" id="spu:115922561"/>
<dbReference type="AlphaFoldDB" id="A0A7M7SWZ6"/>
<reference evidence="2" key="2">
    <citation type="submission" date="2021-01" db="UniProtKB">
        <authorList>
            <consortium name="EnsemblMetazoa"/>
        </authorList>
    </citation>
    <scope>IDENTIFICATION</scope>
</reference>
<dbReference type="InParanoid" id="A0A7M7SWZ6"/>
<dbReference type="OrthoDB" id="9909727at2759"/>